<dbReference type="Proteomes" id="UP001044222">
    <property type="component" value="Chromosome 10"/>
</dbReference>
<keyword evidence="2" id="KW-1185">Reference proteome</keyword>
<reference evidence="1" key="1">
    <citation type="submission" date="2021-01" db="EMBL/GenBank/DDBJ databases">
        <title>A chromosome-scale assembly of European eel, Anguilla anguilla.</title>
        <authorList>
            <person name="Henkel C."/>
            <person name="Jong-Raadsen S.A."/>
            <person name="Dufour S."/>
            <person name="Weltzien F.-A."/>
            <person name="Palstra A.P."/>
            <person name="Pelster B."/>
            <person name="Spaink H.P."/>
            <person name="Van Den Thillart G.E."/>
            <person name="Jansen H."/>
            <person name="Zahm M."/>
            <person name="Klopp C."/>
            <person name="Cedric C."/>
            <person name="Louis A."/>
            <person name="Berthelot C."/>
            <person name="Parey E."/>
            <person name="Roest Crollius H."/>
            <person name="Montfort J."/>
            <person name="Robinson-Rechavi M."/>
            <person name="Bucao C."/>
            <person name="Bouchez O."/>
            <person name="Gislard M."/>
            <person name="Lluch J."/>
            <person name="Milhes M."/>
            <person name="Lampietro C."/>
            <person name="Lopez Roques C."/>
            <person name="Donnadieu C."/>
            <person name="Braasch I."/>
            <person name="Desvignes T."/>
            <person name="Postlethwait J."/>
            <person name="Bobe J."/>
            <person name="Guiguen Y."/>
            <person name="Dirks R."/>
        </authorList>
    </citation>
    <scope>NUCLEOTIDE SEQUENCE</scope>
    <source>
        <strain evidence="1">Tag_6206</strain>
        <tissue evidence="1">Liver</tissue>
    </source>
</reference>
<proteinExistence type="predicted"/>
<dbReference type="AlphaFoldDB" id="A0A9D3M4A8"/>
<name>A0A9D3M4A8_ANGAN</name>
<evidence type="ECO:0000313" key="1">
    <source>
        <dbReference type="EMBL" id="KAG5841402.1"/>
    </source>
</evidence>
<protein>
    <submittedName>
        <fullName evidence="1">Uncharacterized protein</fullName>
    </submittedName>
</protein>
<evidence type="ECO:0000313" key="2">
    <source>
        <dbReference type="Proteomes" id="UP001044222"/>
    </source>
</evidence>
<organism evidence="1 2">
    <name type="scientific">Anguilla anguilla</name>
    <name type="common">European freshwater eel</name>
    <name type="synonym">Muraena anguilla</name>
    <dbReference type="NCBI Taxonomy" id="7936"/>
    <lineage>
        <taxon>Eukaryota</taxon>
        <taxon>Metazoa</taxon>
        <taxon>Chordata</taxon>
        <taxon>Craniata</taxon>
        <taxon>Vertebrata</taxon>
        <taxon>Euteleostomi</taxon>
        <taxon>Actinopterygii</taxon>
        <taxon>Neopterygii</taxon>
        <taxon>Teleostei</taxon>
        <taxon>Anguilliformes</taxon>
        <taxon>Anguillidae</taxon>
        <taxon>Anguilla</taxon>
    </lineage>
</organism>
<gene>
    <name evidence="1" type="ORF">ANANG_G00199130</name>
</gene>
<comment type="caution">
    <text evidence="1">The sequence shown here is derived from an EMBL/GenBank/DDBJ whole genome shotgun (WGS) entry which is preliminary data.</text>
</comment>
<accession>A0A9D3M4A8</accession>
<dbReference type="EMBL" id="JAFIRN010000010">
    <property type="protein sequence ID" value="KAG5841402.1"/>
    <property type="molecule type" value="Genomic_DNA"/>
</dbReference>
<sequence length="111" mass="12465">MLVSSAGYLRLPSPLLVETVCFKRLGNPWISALSYSNDQSPKNQIVQKGRTTARSFCGELVFPSFLPSRLDLSLHEVEVLLKQQVWCVLSWVEYPDTAVPEVSLRTIMIPA</sequence>